<dbReference type="AlphaFoldDB" id="A0A1H3DRT3"/>
<dbReference type="STRING" id="1528.SAMN04488579_105108"/>
<gene>
    <name evidence="2" type="ORF">SAMN04488579_105108</name>
</gene>
<evidence type="ECO:0000313" key="2">
    <source>
        <dbReference type="EMBL" id="SDX69047.1"/>
    </source>
</evidence>
<feature type="signal peptide" evidence="1">
    <location>
        <begin position="1"/>
        <end position="24"/>
    </location>
</feature>
<dbReference type="PANTHER" id="PTHR43649">
    <property type="entry name" value="ARABINOSE-BINDING PROTEIN-RELATED"/>
    <property type="match status" value="1"/>
</dbReference>
<name>A0A1H3DRT3_EUBBA</name>
<organism evidence="2 3">
    <name type="scientific">Eubacterium barkeri</name>
    <name type="common">Clostridium barkeri</name>
    <dbReference type="NCBI Taxonomy" id="1528"/>
    <lineage>
        <taxon>Bacteria</taxon>
        <taxon>Bacillati</taxon>
        <taxon>Bacillota</taxon>
        <taxon>Clostridia</taxon>
        <taxon>Eubacteriales</taxon>
        <taxon>Eubacteriaceae</taxon>
        <taxon>Eubacterium</taxon>
    </lineage>
</organism>
<evidence type="ECO:0000313" key="3">
    <source>
        <dbReference type="Proteomes" id="UP000199652"/>
    </source>
</evidence>
<proteinExistence type="predicted"/>
<dbReference type="InterPro" id="IPR006059">
    <property type="entry name" value="SBP"/>
</dbReference>
<dbReference type="EMBL" id="FNOU01000005">
    <property type="protein sequence ID" value="SDX69047.1"/>
    <property type="molecule type" value="Genomic_DNA"/>
</dbReference>
<dbReference type="PANTHER" id="PTHR43649:SF12">
    <property type="entry name" value="DIACETYLCHITOBIOSE BINDING PROTEIN DASA"/>
    <property type="match status" value="1"/>
</dbReference>
<keyword evidence="1" id="KW-0732">Signal</keyword>
<feature type="chain" id="PRO_5011552747" evidence="1">
    <location>
        <begin position="25"/>
        <end position="484"/>
    </location>
</feature>
<dbReference type="PROSITE" id="PS51257">
    <property type="entry name" value="PROKAR_LIPOPROTEIN"/>
    <property type="match status" value="1"/>
</dbReference>
<protein>
    <submittedName>
        <fullName evidence="2">Carbohydrate ABC transporter substrate-binding protein, CUT1 family</fullName>
    </submittedName>
</protein>
<evidence type="ECO:0000256" key="1">
    <source>
        <dbReference type="SAM" id="SignalP"/>
    </source>
</evidence>
<dbReference type="Proteomes" id="UP000199652">
    <property type="component" value="Unassembled WGS sequence"/>
</dbReference>
<reference evidence="3" key="1">
    <citation type="submission" date="2016-10" db="EMBL/GenBank/DDBJ databases">
        <authorList>
            <person name="Varghese N."/>
            <person name="Submissions S."/>
        </authorList>
    </citation>
    <scope>NUCLEOTIDE SEQUENCE [LARGE SCALE GENOMIC DNA]</scope>
    <source>
        <strain evidence="3">VPI 5359</strain>
    </source>
</reference>
<dbReference type="Pfam" id="PF13416">
    <property type="entry name" value="SBP_bac_8"/>
    <property type="match status" value="1"/>
</dbReference>
<dbReference type="RefSeq" id="WP_090244020.1">
    <property type="nucleotide sequence ID" value="NZ_FNOU01000005.1"/>
</dbReference>
<dbReference type="InterPro" id="IPR050490">
    <property type="entry name" value="Bact_solute-bd_prot1"/>
</dbReference>
<keyword evidence="3" id="KW-1185">Reference proteome</keyword>
<sequence length="484" mass="53178">MKRFISLTLALISLIVLTSGCGQSAKKVALDPQNPTKITIWHYYNGAQQQAFANAIAEFNASEGAKQGIQVSESTQGTVSDLEKSVMDAAQKKVGAPQMPNIFAAYSDTAYELDQMGTVADLSPYFTEKERQAYIDGYIEEGDFFNNGSLKIFPVAKSTEILSINETDWQKFADATGASKDDLKTIEGITKTAKAYYEWTNAKTPDIPNDGKAFFGRDAFANYMIIGSRQLGTEIFNAQNGQCTLNFDKAVMRKLWDNYYLPMVAGWFDEENRFRSDDIKTGRIIACVGSSSSASFLPSQCILSDTESYPITMTSTVAPQFEGGKAYAVQQGAGMVVTEADEKEVYASVQFLKWFTQPQQNATFSVESGYLPVTKEASTESYLASVMTDSGTKEKVVDALNSAAKTTENNEMYTNKAFKNGGAARSILEHTLPQKAEADRKILLEMVSTGTDYNTALAQLNTDANFDAWYKDTLSQLEAALTQE</sequence>
<dbReference type="SUPFAM" id="SSF53850">
    <property type="entry name" value="Periplasmic binding protein-like II"/>
    <property type="match status" value="1"/>
</dbReference>
<dbReference type="OrthoDB" id="9764785at2"/>
<dbReference type="Gene3D" id="3.40.190.10">
    <property type="entry name" value="Periplasmic binding protein-like II"/>
    <property type="match status" value="1"/>
</dbReference>
<accession>A0A1H3DRT3</accession>